<proteinExistence type="predicted"/>
<evidence type="ECO:0000313" key="1">
    <source>
        <dbReference type="EMBL" id="MCS3919106.1"/>
    </source>
</evidence>
<reference evidence="1 2" key="1">
    <citation type="submission" date="2022-08" db="EMBL/GenBank/DDBJ databases">
        <title>Bacterial and archaeal communities from various locations to study Microbial Dark Matter (Phase II).</title>
        <authorList>
            <person name="Stepanauskas R."/>
        </authorList>
    </citation>
    <scope>NUCLEOTIDE SEQUENCE [LARGE SCALE GENOMIC DNA]</scope>
    <source>
        <strain evidence="1 2">PD1</strain>
    </source>
</reference>
<organism evidence="1 2">
    <name type="scientific">Candidatus Fervidibacter sacchari</name>
    <dbReference type="NCBI Taxonomy" id="1448929"/>
    <lineage>
        <taxon>Bacteria</taxon>
        <taxon>Candidatus Fervidibacterota</taxon>
        <taxon>Candidatus Fervidibacter</taxon>
    </lineage>
</organism>
<protein>
    <submittedName>
        <fullName evidence="1">Uncharacterized protein</fullName>
    </submittedName>
</protein>
<sequence>MTQSHFRKISPSKQLGAKISKVVFVVPEIEWRTPQCANGFR</sequence>
<gene>
    <name evidence="1" type="ORF">M2350_001506</name>
</gene>
<dbReference type="EMBL" id="JANUCP010000002">
    <property type="protein sequence ID" value="MCS3919106.1"/>
    <property type="molecule type" value="Genomic_DNA"/>
</dbReference>
<keyword evidence="2" id="KW-1185">Reference proteome</keyword>
<dbReference type="Proteomes" id="UP001204798">
    <property type="component" value="Unassembled WGS sequence"/>
</dbReference>
<name>A0ABT2ENT9_9BACT</name>
<comment type="caution">
    <text evidence="1">The sequence shown here is derived from an EMBL/GenBank/DDBJ whole genome shotgun (WGS) entry which is preliminary data.</text>
</comment>
<accession>A0ABT2ENT9</accession>
<evidence type="ECO:0000313" key="2">
    <source>
        <dbReference type="Proteomes" id="UP001204798"/>
    </source>
</evidence>